<reference evidence="14" key="1">
    <citation type="submission" date="2022-11" db="UniProtKB">
        <authorList>
            <consortium name="WormBaseParasite"/>
        </authorList>
    </citation>
    <scope>IDENTIFICATION</scope>
</reference>
<keyword evidence="6" id="KW-0443">Lipid metabolism</keyword>
<keyword evidence="7" id="KW-0576">Peroxisome</keyword>
<evidence type="ECO:0000256" key="5">
    <source>
        <dbReference type="ARBA" id="ARBA00022990"/>
    </source>
</evidence>
<dbReference type="PANTHER" id="PTHR43149:SF2">
    <property type="entry name" value="DELTA(3,5)-DELTA(2,4)-DIENOYL-COA ISOMERASE, MITOCHONDRIAL"/>
    <property type="match status" value="1"/>
</dbReference>
<dbReference type="SUPFAM" id="SSF52096">
    <property type="entry name" value="ClpP/crotonase"/>
    <property type="match status" value="1"/>
</dbReference>
<evidence type="ECO:0000256" key="11">
    <source>
        <dbReference type="ARBA" id="ARBA00055786"/>
    </source>
</evidence>
<dbReference type="InterPro" id="IPR001753">
    <property type="entry name" value="Enoyl-CoA_hydra/iso"/>
</dbReference>
<name>A0A915EWK1_9BILA</name>
<dbReference type="Gene3D" id="3.90.226.10">
    <property type="entry name" value="2-enoyl-CoA Hydratase, Chain A, domain 1"/>
    <property type="match status" value="1"/>
</dbReference>
<dbReference type="GO" id="GO:0051750">
    <property type="term" value="F:delta(3,5)-delta(2,4)-dienoyl-CoA isomerase activity"/>
    <property type="evidence" value="ECO:0007669"/>
    <property type="project" value="TreeGrafter"/>
</dbReference>
<dbReference type="AlphaFoldDB" id="A0A915EWK1"/>
<evidence type="ECO:0000313" key="14">
    <source>
        <dbReference type="WBParaSite" id="jg9782"/>
    </source>
</evidence>
<comment type="catalytic activity">
    <reaction evidence="10">
        <text>(3E,5Z,8Z,11Z,14Z)-eicosapentaenoyl-CoA = (2E,4E,8Z,11Z,14Z)-eicosapentaenoyl-CoA</text>
        <dbReference type="Rhea" id="RHEA:45224"/>
        <dbReference type="ChEBI" id="CHEBI:85090"/>
        <dbReference type="ChEBI" id="CHEBI:85091"/>
    </reaction>
</comment>
<sequence>MVLRSSVFKQLSRNAFKYQLQHCLFSSKEIEVTDKANGVFHLQLNRPEHRNSFTLDLWKDLKIIFDDLSENSKCRSIVLSGSGKSFCTGIDIKNGLTGLLEIVKNEEMDTARKARAMRKMIKICQDSFASAEKCNKPVIAAIHSHCYGAGISLASCCDVRYCSNDTIFSIKEVDIGIAADVGILQRMELIAANASWAREVTFTARDFSATEALNNGFVSRVLDNHQDCVNAALSLAEQIAKKSPIAVQGSKLAMNYARNHGVDSSVEWILTWNQSQLQSEDLIRSATAKMSKTEPIFEDV</sequence>
<comment type="similarity">
    <text evidence="3">Belongs to the enoyl-CoA hydratase/isomerase family.</text>
</comment>
<keyword evidence="8" id="KW-0413">Isomerase</keyword>
<evidence type="ECO:0000256" key="7">
    <source>
        <dbReference type="ARBA" id="ARBA00023140"/>
    </source>
</evidence>
<keyword evidence="5" id="KW-0007">Acetylation</keyword>
<evidence type="ECO:0000256" key="4">
    <source>
        <dbReference type="ARBA" id="ARBA00022832"/>
    </source>
</evidence>
<comment type="catalytic activity">
    <reaction evidence="9">
        <text>(3E,5Z)-octadienoyl-CoA = (2E,4E)-octadienoyl-CoA</text>
        <dbReference type="Rhea" id="RHEA:45244"/>
        <dbReference type="ChEBI" id="CHEBI:62243"/>
        <dbReference type="ChEBI" id="CHEBI:85108"/>
    </reaction>
</comment>
<comment type="pathway">
    <text evidence="2">Lipid metabolism; fatty acid beta-oxidation.</text>
</comment>
<comment type="subcellular location">
    <subcellularLocation>
        <location evidence="1">Peroxisome</location>
    </subcellularLocation>
</comment>
<evidence type="ECO:0000256" key="3">
    <source>
        <dbReference type="ARBA" id="ARBA00005254"/>
    </source>
</evidence>
<dbReference type="GO" id="GO:0005777">
    <property type="term" value="C:peroxisome"/>
    <property type="evidence" value="ECO:0007669"/>
    <property type="project" value="UniProtKB-SubCell"/>
</dbReference>
<evidence type="ECO:0000313" key="13">
    <source>
        <dbReference type="Proteomes" id="UP000887574"/>
    </source>
</evidence>
<organism evidence="13 14">
    <name type="scientific">Ditylenchus dipsaci</name>
    <dbReference type="NCBI Taxonomy" id="166011"/>
    <lineage>
        <taxon>Eukaryota</taxon>
        <taxon>Metazoa</taxon>
        <taxon>Ecdysozoa</taxon>
        <taxon>Nematoda</taxon>
        <taxon>Chromadorea</taxon>
        <taxon>Rhabditida</taxon>
        <taxon>Tylenchina</taxon>
        <taxon>Tylenchomorpha</taxon>
        <taxon>Sphaerularioidea</taxon>
        <taxon>Anguinidae</taxon>
        <taxon>Anguininae</taxon>
        <taxon>Ditylenchus</taxon>
    </lineage>
</organism>
<dbReference type="PANTHER" id="PTHR43149">
    <property type="entry name" value="ENOYL-COA HYDRATASE"/>
    <property type="match status" value="1"/>
</dbReference>
<comment type="function">
    <text evidence="11">Isomerization of 3-trans,5-cis-dienoyl-CoA to 2-trans,4-trans-dienoyl-CoA.</text>
</comment>
<dbReference type="CDD" id="cd06558">
    <property type="entry name" value="crotonase-like"/>
    <property type="match status" value="1"/>
</dbReference>
<dbReference type="Pfam" id="PF00378">
    <property type="entry name" value="ECH_1"/>
    <property type="match status" value="1"/>
</dbReference>
<dbReference type="FunFam" id="1.10.12.10:FF:000004">
    <property type="entry name" value="Delta3,5-delta2,4-dienoyl-CoA isomerase"/>
    <property type="match status" value="1"/>
</dbReference>
<dbReference type="WBParaSite" id="jg9782">
    <property type="protein sequence ID" value="jg9782"/>
    <property type="gene ID" value="jg9782"/>
</dbReference>
<dbReference type="FunFam" id="3.90.226.10:FF:000024">
    <property type="entry name" value="Delta3,5-delta2,4-dienoyl-CoA isomerase"/>
    <property type="match status" value="1"/>
</dbReference>
<evidence type="ECO:0000256" key="9">
    <source>
        <dbReference type="ARBA" id="ARBA00051408"/>
    </source>
</evidence>
<evidence type="ECO:0000256" key="2">
    <source>
        <dbReference type="ARBA" id="ARBA00005005"/>
    </source>
</evidence>
<dbReference type="GO" id="GO:0005739">
    <property type="term" value="C:mitochondrion"/>
    <property type="evidence" value="ECO:0007669"/>
    <property type="project" value="TreeGrafter"/>
</dbReference>
<dbReference type="InterPro" id="IPR045002">
    <property type="entry name" value="Ech1-like"/>
</dbReference>
<evidence type="ECO:0000256" key="12">
    <source>
        <dbReference type="ARBA" id="ARBA00071021"/>
    </source>
</evidence>
<keyword evidence="13" id="KW-1185">Reference proteome</keyword>
<protein>
    <recommendedName>
        <fullName evidence="12">Delta(3,5)-Delta(2,4)-dienoyl-CoA isomerase, mitochondrial</fullName>
    </recommendedName>
</protein>
<proteinExistence type="inferred from homology"/>
<dbReference type="InterPro" id="IPR029045">
    <property type="entry name" value="ClpP/crotonase-like_dom_sf"/>
</dbReference>
<dbReference type="InterPro" id="IPR014748">
    <property type="entry name" value="Enoyl-CoA_hydra_C"/>
</dbReference>
<dbReference type="Gene3D" id="1.10.12.10">
    <property type="entry name" value="Lyase 2-enoyl-coa Hydratase, Chain A, domain 2"/>
    <property type="match status" value="1"/>
</dbReference>
<dbReference type="Proteomes" id="UP000887574">
    <property type="component" value="Unplaced"/>
</dbReference>
<evidence type="ECO:0000256" key="1">
    <source>
        <dbReference type="ARBA" id="ARBA00004275"/>
    </source>
</evidence>
<keyword evidence="4" id="KW-0276">Fatty acid metabolism</keyword>
<evidence type="ECO:0000256" key="8">
    <source>
        <dbReference type="ARBA" id="ARBA00023235"/>
    </source>
</evidence>
<evidence type="ECO:0000256" key="6">
    <source>
        <dbReference type="ARBA" id="ARBA00023098"/>
    </source>
</evidence>
<dbReference type="GO" id="GO:0006631">
    <property type="term" value="P:fatty acid metabolic process"/>
    <property type="evidence" value="ECO:0007669"/>
    <property type="project" value="UniProtKB-KW"/>
</dbReference>
<evidence type="ECO:0000256" key="10">
    <source>
        <dbReference type="ARBA" id="ARBA00052809"/>
    </source>
</evidence>
<accession>A0A915EWK1</accession>